<proteinExistence type="predicted"/>
<evidence type="ECO:0000313" key="3">
    <source>
        <dbReference type="Proteomes" id="UP000517547"/>
    </source>
</evidence>
<reference evidence="2 3" key="1">
    <citation type="submission" date="2020-04" db="EMBL/GenBank/DDBJ databases">
        <title>Molecular characterization of pseudomonads from Agaricus bisporus reveal novel blotch 2 pathogens in Western Europe.</title>
        <authorList>
            <person name="Taparia T."/>
            <person name="Krijger M."/>
            <person name="Haynes E."/>
            <person name="Elpinstone J.G."/>
            <person name="Noble R."/>
            <person name="Van Der Wolf J."/>
        </authorList>
    </citation>
    <scope>NUCLEOTIDE SEQUENCE [LARGE SCALE GENOMIC DNA]</scope>
    <source>
        <strain evidence="2 3">IPO3738</strain>
    </source>
</reference>
<dbReference type="Proteomes" id="UP000517547">
    <property type="component" value="Unassembled WGS sequence"/>
</dbReference>
<dbReference type="EMBL" id="JACAQE010000010">
    <property type="protein sequence ID" value="NWC17487.1"/>
    <property type="molecule type" value="Genomic_DNA"/>
</dbReference>
<dbReference type="RefSeq" id="WP_017125023.1">
    <property type="nucleotide sequence ID" value="NZ_JACAQE010000010.1"/>
</dbReference>
<feature type="compositionally biased region" description="Basic residues" evidence="1">
    <location>
        <begin position="85"/>
        <end position="95"/>
    </location>
</feature>
<protein>
    <submittedName>
        <fullName evidence="2">DUF2934 domain-containing protein</fullName>
    </submittedName>
</protein>
<gene>
    <name evidence="2" type="ORF">HX845_27780</name>
</gene>
<organism evidence="2 3">
    <name type="scientific">Pseudomonas gingeri</name>
    <dbReference type="NCBI Taxonomy" id="117681"/>
    <lineage>
        <taxon>Bacteria</taxon>
        <taxon>Pseudomonadati</taxon>
        <taxon>Pseudomonadota</taxon>
        <taxon>Gammaproteobacteria</taxon>
        <taxon>Pseudomonadales</taxon>
        <taxon>Pseudomonadaceae</taxon>
        <taxon>Pseudomonas</taxon>
    </lineage>
</organism>
<accession>A0A7Y8CGM5</accession>
<dbReference type="AlphaFoldDB" id="A0A7Y8CGM5"/>
<name>A0A7Y8CGM5_9PSED</name>
<evidence type="ECO:0000313" key="2">
    <source>
        <dbReference type="EMBL" id="NWC17487.1"/>
    </source>
</evidence>
<dbReference type="InterPro" id="IPR021327">
    <property type="entry name" value="DUF2934"/>
</dbReference>
<sequence>MSTDEKRIREFAYQIWQSEGQPDGQEARHWEMARKLAEAETLAPSKPATAKAKPKAATPTAKSVAKPAVKTAAKPATPAAEPAAKKPRAPRKPTS</sequence>
<feature type="region of interest" description="Disordered" evidence="1">
    <location>
        <begin position="40"/>
        <end position="95"/>
    </location>
</feature>
<evidence type="ECO:0000256" key="1">
    <source>
        <dbReference type="SAM" id="MobiDB-lite"/>
    </source>
</evidence>
<comment type="caution">
    <text evidence="2">The sequence shown here is derived from an EMBL/GenBank/DDBJ whole genome shotgun (WGS) entry which is preliminary data.</text>
</comment>
<feature type="compositionally biased region" description="Low complexity" evidence="1">
    <location>
        <begin position="43"/>
        <end position="82"/>
    </location>
</feature>
<dbReference type="Pfam" id="PF11154">
    <property type="entry name" value="DUF2934"/>
    <property type="match status" value="1"/>
</dbReference>